<dbReference type="EMBL" id="SHBM01000030">
    <property type="protein sequence ID" value="RZO17486.1"/>
    <property type="molecule type" value="Genomic_DNA"/>
</dbReference>
<evidence type="ECO:0000256" key="6">
    <source>
        <dbReference type="ARBA" id="ARBA00022516"/>
    </source>
</evidence>
<dbReference type="InterPro" id="IPR050324">
    <property type="entry name" value="CDP-alcohol_PTase-I"/>
</dbReference>
<comment type="pathway">
    <text evidence="2">Phospholipid metabolism; phosphatidylglycerol biosynthesis; phosphatidylglycerol from CDP-diacylglycerol: step 1/2.</text>
</comment>
<keyword evidence="12" id="KW-0594">Phospholipid biosynthesis</keyword>
<reference evidence="17 18" key="1">
    <citation type="submission" date="2019-02" db="EMBL/GenBank/DDBJ databases">
        <title>Prokaryotic population dynamics and viral predation in marine succession experiment using metagenomics: the confinement effect.</title>
        <authorList>
            <person name="Haro-Moreno J.M."/>
            <person name="Rodriguez-Valera F."/>
            <person name="Lopez-Perez M."/>
        </authorList>
    </citation>
    <scope>NUCLEOTIDE SEQUENCE [LARGE SCALE GENOMIC DNA]</scope>
    <source>
        <strain evidence="17">MED-G167</strain>
    </source>
</reference>
<keyword evidence="10" id="KW-0443">Lipid metabolism</keyword>
<dbReference type="InterPro" id="IPR000462">
    <property type="entry name" value="CDP-OH_P_trans"/>
</dbReference>
<evidence type="ECO:0000256" key="13">
    <source>
        <dbReference type="ARBA" id="ARBA00023264"/>
    </source>
</evidence>
<gene>
    <name evidence="17" type="ORF">EVB00_02300</name>
</gene>
<feature type="transmembrane region" description="Helical" evidence="16">
    <location>
        <begin position="35"/>
        <end position="53"/>
    </location>
</feature>
<feature type="transmembrane region" description="Helical" evidence="16">
    <location>
        <begin position="151"/>
        <end position="170"/>
    </location>
</feature>
<feature type="transmembrane region" description="Helical" evidence="16">
    <location>
        <begin position="65"/>
        <end position="84"/>
    </location>
</feature>
<name>A0A520M8C8_9GAMM</name>
<dbReference type="InterPro" id="IPR048254">
    <property type="entry name" value="CDP_ALCOHOL_P_TRANSF_CS"/>
</dbReference>
<keyword evidence="6" id="KW-0444">Lipid biosynthesis</keyword>
<accession>A0A520M8C8</accession>
<dbReference type="EC" id="2.7.8.5" evidence="4"/>
<sequence length="184" mass="20713">MSQYFIFIPNLLSLIRIGLVYPILNAIYIGDYLLGLIYFIIASLTDALDGFLARKMDWYTELGKILDPVADKLLLIGTVFVLWVNNFIPLFVFIILISRDVLILLGAAMHMTFVTSNAPNPNLLGKITTGVQIAYIIQILILQALGANIHFLWLDWLTIIVTILSLGVYGSEWFKSIKGQHDKP</sequence>
<dbReference type="GO" id="GO:0016020">
    <property type="term" value="C:membrane"/>
    <property type="evidence" value="ECO:0007669"/>
    <property type="project" value="UniProtKB-SubCell"/>
</dbReference>
<dbReference type="GO" id="GO:0046474">
    <property type="term" value="P:glycerophospholipid biosynthetic process"/>
    <property type="evidence" value="ECO:0007669"/>
    <property type="project" value="TreeGrafter"/>
</dbReference>
<dbReference type="Gene3D" id="1.20.120.1760">
    <property type="match status" value="1"/>
</dbReference>
<keyword evidence="11 16" id="KW-0472">Membrane</keyword>
<comment type="similarity">
    <text evidence="3 15">Belongs to the CDP-alcohol phosphatidyltransferase class-I family.</text>
</comment>
<evidence type="ECO:0000256" key="3">
    <source>
        <dbReference type="ARBA" id="ARBA00010441"/>
    </source>
</evidence>
<evidence type="ECO:0000256" key="11">
    <source>
        <dbReference type="ARBA" id="ARBA00023136"/>
    </source>
</evidence>
<evidence type="ECO:0000256" key="8">
    <source>
        <dbReference type="ARBA" id="ARBA00022692"/>
    </source>
</evidence>
<feature type="transmembrane region" description="Helical" evidence="16">
    <location>
        <begin position="7"/>
        <end position="29"/>
    </location>
</feature>
<evidence type="ECO:0000256" key="16">
    <source>
        <dbReference type="SAM" id="Phobius"/>
    </source>
</evidence>
<organism evidence="17 18">
    <name type="scientific">SAR86 cluster bacterium</name>
    <dbReference type="NCBI Taxonomy" id="2030880"/>
    <lineage>
        <taxon>Bacteria</taxon>
        <taxon>Pseudomonadati</taxon>
        <taxon>Pseudomonadota</taxon>
        <taxon>Gammaproteobacteria</taxon>
        <taxon>SAR86 cluster</taxon>
    </lineage>
</organism>
<evidence type="ECO:0000256" key="12">
    <source>
        <dbReference type="ARBA" id="ARBA00023209"/>
    </source>
</evidence>
<evidence type="ECO:0000313" key="17">
    <source>
        <dbReference type="EMBL" id="RZO17486.1"/>
    </source>
</evidence>
<evidence type="ECO:0000313" key="18">
    <source>
        <dbReference type="Proteomes" id="UP000318359"/>
    </source>
</evidence>
<dbReference type="PANTHER" id="PTHR14269:SF62">
    <property type="entry name" value="CDP-DIACYLGLYCEROL--GLYCEROL-3-PHOSPHATE 3-PHOSPHATIDYLTRANSFERASE 1, CHLOROPLASTIC"/>
    <property type="match status" value="1"/>
</dbReference>
<evidence type="ECO:0000256" key="10">
    <source>
        <dbReference type="ARBA" id="ARBA00023098"/>
    </source>
</evidence>
<protein>
    <recommendedName>
        <fullName evidence="5">CDP-diacylglycerol--glycerol-3-phosphate 3-phosphatidyltransferase</fullName>
        <ecNumber evidence="4">2.7.8.5</ecNumber>
    </recommendedName>
</protein>
<evidence type="ECO:0000256" key="15">
    <source>
        <dbReference type="RuleBase" id="RU003750"/>
    </source>
</evidence>
<evidence type="ECO:0000256" key="2">
    <source>
        <dbReference type="ARBA" id="ARBA00005042"/>
    </source>
</evidence>
<dbReference type="InterPro" id="IPR004570">
    <property type="entry name" value="Phosphatidylglycerol_P_synth"/>
</dbReference>
<dbReference type="GO" id="GO:0008444">
    <property type="term" value="F:CDP-diacylglycerol-glycerol-3-phosphate 3-phosphatidyltransferase activity"/>
    <property type="evidence" value="ECO:0007669"/>
    <property type="project" value="UniProtKB-EC"/>
</dbReference>
<dbReference type="AlphaFoldDB" id="A0A520M8C8"/>
<evidence type="ECO:0000256" key="7">
    <source>
        <dbReference type="ARBA" id="ARBA00022679"/>
    </source>
</evidence>
<evidence type="ECO:0000256" key="1">
    <source>
        <dbReference type="ARBA" id="ARBA00004141"/>
    </source>
</evidence>
<comment type="caution">
    <text evidence="17">The sequence shown here is derived from an EMBL/GenBank/DDBJ whole genome shotgun (WGS) entry which is preliminary data.</text>
</comment>
<proteinExistence type="inferred from homology"/>
<dbReference type="Proteomes" id="UP000318359">
    <property type="component" value="Unassembled WGS sequence"/>
</dbReference>
<keyword evidence="8 16" id="KW-0812">Transmembrane</keyword>
<evidence type="ECO:0000256" key="5">
    <source>
        <dbReference type="ARBA" id="ARBA00014944"/>
    </source>
</evidence>
<keyword evidence="7 15" id="KW-0808">Transferase</keyword>
<dbReference type="PROSITE" id="PS00379">
    <property type="entry name" value="CDP_ALCOHOL_P_TRANSF"/>
    <property type="match status" value="1"/>
</dbReference>
<dbReference type="PIRSF" id="PIRSF000847">
    <property type="entry name" value="Phos_ph_gly_syn"/>
    <property type="match status" value="1"/>
</dbReference>
<evidence type="ECO:0000256" key="14">
    <source>
        <dbReference type="ARBA" id="ARBA00048586"/>
    </source>
</evidence>
<evidence type="ECO:0000256" key="9">
    <source>
        <dbReference type="ARBA" id="ARBA00022989"/>
    </source>
</evidence>
<keyword evidence="13" id="KW-1208">Phospholipid metabolism</keyword>
<comment type="subcellular location">
    <subcellularLocation>
        <location evidence="1">Membrane</location>
        <topology evidence="1">Multi-pass membrane protein</topology>
    </subcellularLocation>
</comment>
<comment type="catalytic activity">
    <reaction evidence="14">
        <text>a CDP-1,2-diacyl-sn-glycerol + sn-glycerol 3-phosphate = a 1,2-diacyl-sn-glycero-3-phospho-(1'-sn-glycero-3'-phosphate) + CMP + H(+)</text>
        <dbReference type="Rhea" id="RHEA:12593"/>
        <dbReference type="ChEBI" id="CHEBI:15378"/>
        <dbReference type="ChEBI" id="CHEBI:57597"/>
        <dbReference type="ChEBI" id="CHEBI:58332"/>
        <dbReference type="ChEBI" id="CHEBI:60110"/>
        <dbReference type="ChEBI" id="CHEBI:60377"/>
        <dbReference type="EC" id="2.7.8.5"/>
    </reaction>
</comment>
<feature type="transmembrane region" description="Helical" evidence="16">
    <location>
        <begin position="123"/>
        <end position="145"/>
    </location>
</feature>
<keyword evidence="9 16" id="KW-1133">Transmembrane helix</keyword>
<dbReference type="InterPro" id="IPR043130">
    <property type="entry name" value="CDP-OH_PTrfase_TM_dom"/>
</dbReference>
<evidence type="ECO:0000256" key="4">
    <source>
        <dbReference type="ARBA" id="ARBA00013170"/>
    </source>
</evidence>
<dbReference type="PANTHER" id="PTHR14269">
    <property type="entry name" value="CDP-DIACYLGLYCEROL--GLYCEROL-3-PHOSPHATE 3-PHOSPHATIDYLTRANSFERASE-RELATED"/>
    <property type="match status" value="1"/>
</dbReference>
<dbReference type="Pfam" id="PF01066">
    <property type="entry name" value="CDP-OH_P_transf"/>
    <property type="match status" value="1"/>
</dbReference>